<evidence type="ECO:0000256" key="2">
    <source>
        <dbReference type="ARBA" id="ARBA00022801"/>
    </source>
</evidence>
<dbReference type="PANTHER" id="PTHR32481:SF9">
    <property type="entry name" value="ENDOGLUCANASE"/>
    <property type="match status" value="1"/>
</dbReference>
<keyword evidence="5" id="KW-1185">Reference proteome</keyword>
<evidence type="ECO:0000313" key="4">
    <source>
        <dbReference type="EMBL" id="QXM06654.1"/>
    </source>
</evidence>
<reference evidence="4" key="1">
    <citation type="submission" date="2021-07" db="EMBL/GenBank/DDBJ databases">
        <title>Complete genome sequence of Crassaminicella sp. 143-21, isolated from a deep-sea hydrothermal vent.</title>
        <authorList>
            <person name="Li X."/>
        </authorList>
    </citation>
    <scope>NUCLEOTIDE SEQUENCE</scope>
    <source>
        <strain evidence="4">143-21</strain>
    </source>
</reference>
<gene>
    <name evidence="4" type="ORF">KVH43_02570</name>
</gene>
<keyword evidence="2" id="KW-0378">Hydrolase</keyword>
<evidence type="ECO:0000256" key="1">
    <source>
        <dbReference type="ARBA" id="ARBA00022723"/>
    </source>
</evidence>
<dbReference type="InterPro" id="IPR051464">
    <property type="entry name" value="Peptidase_M42_aminopept"/>
</dbReference>
<dbReference type="CDD" id="cd05656">
    <property type="entry name" value="M42_Frv"/>
    <property type="match status" value="1"/>
</dbReference>
<dbReference type="InterPro" id="IPR008007">
    <property type="entry name" value="Peptidase_M42"/>
</dbReference>
<accession>A0ABX8RE33</accession>
<dbReference type="Pfam" id="PF05343">
    <property type="entry name" value="Peptidase_M42"/>
    <property type="match status" value="1"/>
</dbReference>
<proteinExistence type="inferred from homology"/>
<sequence>MNSELLKKLTNAYGPAGNEEQIRHLIQTEIQDYVDEISVDRMGNLIAIKRGNGKRVMLASHMDEIGVIITGITDEGFLRFSNIGGVSPYISLSQRVLFSNKTIGIIGMEHLEDMKKLKLEKMYIDIGAKNKEEALKKVNIGDVASFYSSFTALGDFITAKALDDRIGCFIAIETIKNLKNSPNELYFVFTVQEELGLRGAKTAAFSVDPDIAISIDVTSTGDTPHAKHMAVKLGSGPAVKIKDHSLLSHPAVKNLMINTAKENNIPYQLEVLEFGGTDSGSIHLTRSGVPSGVLSIPCRYVHTPSEMVSKEDVENAIILLTKILENEI</sequence>
<organism evidence="4 5">
    <name type="scientific">Crassaminicella indica</name>
    <dbReference type="NCBI Taxonomy" id="2855394"/>
    <lineage>
        <taxon>Bacteria</taxon>
        <taxon>Bacillati</taxon>
        <taxon>Bacillota</taxon>
        <taxon>Clostridia</taxon>
        <taxon>Eubacteriales</taxon>
        <taxon>Clostridiaceae</taxon>
        <taxon>Crassaminicella</taxon>
    </lineage>
</organism>
<evidence type="ECO:0000256" key="3">
    <source>
        <dbReference type="PIRNR" id="PIRNR001123"/>
    </source>
</evidence>
<evidence type="ECO:0000313" key="5">
    <source>
        <dbReference type="Proteomes" id="UP000886818"/>
    </source>
</evidence>
<dbReference type="EMBL" id="CP078093">
    <property type="protein sequence ID" value="QXM06654.1"/>
    <property type="molecule type" value="Genomic_DNA"/>
</dbReference>
<dbReference type="Proteomes" id="UP000886818">
    <property type="component" value="Chromosome"/>
</dbReference>
<dbReference type="PIRSF" id="PIRSF001123">
    <property type="entry name" value="PepA_GA"/>
    <property type="match status" value="1"/>
</dbReference>
<comment type="similarity">
    <text evidence="3">Belongs to the peptidase M42 family.</text>
</comment>
<keyword evidence="1" id="KW-0479">Metal-binding</keyword>
<dbReference type="RefSeq" id="WP_218283350.1">
    <property type="nucleotide sequence ID" value="NZ_CP078093.1"/>
</dbReference>
<protein>
    <submittedName>
        <fullName evidence="4">M42 family metallopeptidase</fullName>
    </submittedName>
</protein>
<name>A0ABX8RE33_9CLOT</name>
<dbReference type="PANTHER" id="PTHR32481">
    <property type="entry name" value="AMINOPEPTIDASE"/>
    <property type="match status" value="1"/>
</dbReference>